<evidence type="ECO:0000313" key="2">
    <source>
        <dbReference type="Proteomes" id="UP000246410"/>
    </source>
</evidence>
<gene>
    <name evidence="1" type="ORF">DFR69_114156</name>
</gene>
<organism evidence="1 2">
    <name type="scientific">Nocardia neocaledoniensis</name>
    <dbReference type="NCBI Taxonomy" id="236511"/>
    <lineage>
        <taxon>Bacteria</taxon>
        <taxon>Bacillati</taxon>
        <taxon>Actinomycetota</taxon>
        <taxon>Actinomycetes</taxon>
        <taxon>Mycobacteriales</taxon>
        <taxon>Nocardiaceae</taxon>
        <taxon>Nocardia</taxon>
    </lineage>
</organism>
<keyword evidence="2" id="KW-1185">Reference proteome</keyword>
<dbReference type="AlphaFoldDB" id="A0A317N5E2"/>
<proteinExistence type="predicted"/>
<dbReference type="RefSeq" id="WP_244198514.1">
    <property type="nucleotide sequence ID" value="NZ_QGTL01000014.1"/>
</dbReference>
<dbReference type="Proteomes" id="UP000246410">
    <property type="component" value="Unassembled WGS sequence"/>
</dbReference>
<name>A0A317N5E2_9NOCA</name>
<evidence type="ECO:0000313" key="1">
    <source>
        <dbReference type="EMBL" id="PWV70189.1"/>
    </source>
</evidence>
<reference evidence="1 2" key="1">
    <citation type="submission" date="2018-05" db="EMBL/GenBank/DDBJ databases">
        <title>Genomic Encyclopedia of Type Strains, Phase IV (KMG-IV): sequencing the most valuable type-strain genomes for metagenomic binning, comparative biology and taxonomic classification.</title>
        <authorList>
            <person name="Goeker M."/>
        </authorList>
    </citation>
    <scope>NUCLEOTIDE SEQUENCE [LARGE SCALE GENOMIC DNA]</scope>
    <source>
        <strain evidence="1 2">DSM 44717</strain>
    </source>
</reference>
<dbReference type="EMBL" id="QGTL01000014">
    <property type="protein sequence ID" value="PWV70189.1"/>
    <property type="molecule type" value="Genomic_DNA"/>
</dbReference>
<protein>
    <submittedName>
        <fullName evidence="1">Uncharacterized protein</fullName>
    </submittedName>
</protein>
<sequence>MAGTPIEPRPLTGLESAVVGKLLAEGGVEAGEYLCQVSQAQVVATWGEGSPSVDLIVQPGPARAVSRTEGIIAEGTVSDQHGSPVGELIVWVEDGWLSGIEYAWYTDERPAALPDPDRVEVYSRP</sequence>
<accession>A0A317N5E2</accession>
<comment type="caution">
    <text evidence="1">The sequence shown here is derived from an EMBL/GenBank/DDBJ whole genome shotgun (WGS) entry which is preliminary data.</text>
</comment>